<sequence length="594" mass="65415">MQISIPATEEELSKFWLKTLVLKTLFWTVLFLAILTATYTIYFFNKIFPGIHLANVDLSGKTKEQALKLLSENKPPNLVLAANNPKIQMPLNLEANYNYEQSTEAAYAVGRTGSFEDRFLAKVSALVQKPNLPYTYFLNQDTLDKNLADLADQIGVPPTEPTLSIEKNTVVVNKGKDGVEVDQAKLKEQVLENLKYKKGDAIGIPLKKTSAQLSDQEAEDVRGRAQNLIGKILKLSIDYKTNQNLSSTSYKNFDYKASDLLPILTPDGVKEEKLTALIDNIASSIDTQPQNARLVFEEGKVKEFAPGKDGLETNKSELANRLKTGIESLVVSELKVTKVEIPVNRKKPQVGTGDVNSLGIKELIGRGASLFVGSIPARVHNVALAANRLNGLLIKPGETFSFNSALGDVSAYTGYQQAYIIKDGKTVLGDGGGVCQVSTTLFRAALNAGLPIIERRAHAYRVHYYEEDTKPGIDATVYSPSIDLRIQNDTPANILIQTSTDTKNMKLTFELYGASDGRIAQILNHRIWDIVSAPPPIYQDDPTLAPGTVKQVDFAAAGTKAALDYKVTRNGEVLQNRTFYSNYRPWQAIFLRGP</sequence>
<keyword evidence="1" id="KW-0812">Transmembrane</keyword>
<feature type="domain" description="YoaR-like putative peptidoglycan binding" evidence="2">
    <location>
        <begin position="269"/>
        <end position="327"/>
    </location>
</feature>
<dbReference type="Pfam" id="PF04294">
    <property type="entry name" value="VanW"/>
    <property type="match status" value="1"/>
</dbReference>
<dbReference type="AlphaFoldDB" id="A0A1G1UY77"/>
<accession>A0A1G1UY77</accession>
<comment type="caution">
    <text evidence="3">The sequence shown here is derived from an EMBL/GenBank/DDBJ whole genome shotgun (WGS) entry which is preliminary data.</text>
</comment>
<evidence type="ECO:0000259" key="2">
    <source>
        <dbReference type="Pfam" id="PF12229"/>
    </source>
</evidence>
<evidence type="ECO:0000313" key="4">
    <source>
        <dbReference type="Proteomes" id="UP000177967"/>
    </source>
</evidence>
<dbReference type="InterPro" id="IPR022029">
    <property type="entry name" value="YoaR-like_PG-bd"/>
</dbReference>
<evidence type="ECO:0000313" key="3">
    <source>
        <dbReference type="EMBL" id="OGY08093.1"/>
    </source>
</evidence>
<protein>
    <recommendedName>
        <fullName evidence="2">YoaR-like putative peptidoglycan binding domain-containing protein</fullName>
    </recommendedName>
</protein>
<dbReference type="STRING" id="1797513.A2782_03710"/>
<dbReference type="PANTHER" id="PTHR35788">
    <property type="entry name" value="EXPORTED PROTEIN-RELATED"/>
    <property type="match status" value="1"/>
</dbReference>
<dbReference type="Proteomes" id="UP000177967">
    <property type="component" value="Unassembled WGS sequence"/>
</dbReference>
<dbReference type="PANTHER" id="PTHR35788:SF1">
    <property type="entry name" value="EXPORTED PROTEIN"/>
    <property type="match status" value="1"/>
</dbReference>
<dbReference type="Pfam" id="PF12229">
    <property type="entry name" value="PG_binding_4"/>
    <property type="match status" value="2"/>
</dbReference>
<evidence type="ECO:0000256" key="1">
    <source>
        <dbReference type="SAM" id="Phobius"/>
    </source>
</evidence>
<feature type="domain" description="YoaR-like putative peptidoglycan binding" evidence="2">
    <location>
        <begin position="93"/>
        <end position="197"/>
    </location>
</feature>
<gene>
    <name evidence="3" type="ORF">A2782_03710</name>
</gene>
<proteinExistence type="predicted"/>
<name>A0A1G1UY77_9BACT</name>
<dbReference type="InterPro" id="IPR052913">
    <property type="entry name" value="Glycopeptide_resist_protein"/>
</dbReference>
<keyword evidence="1" id="KW-1133">Transmembrane helix</keyword>
<reference evidence="3 4" key="1">
    <citation type="journal article" date="2016" name="Nat. Commun.">
        <title>Thousands of microbial genomes shed light on interconnected biogeochemical processes in an aquifer system.</title>
        <authorList>
            <person name="Anantharaman K."/>
            <person name="Brown C.T."/>
            <person name="Hug L.A."/>
            <person name="Sharon I."/>
            <person name="Castelle C.J."/>
            <person name="Probst A.J."/>
            <person name="Thomas B.C."/>
            <person name="Singh A."/>
            <person name="Wilkins M.J."/>
            <person name="Karaoz U."/>
            <person name="Brodie E.L."/>
            <person name="Williams K.H."/>
            <person name="Hubbard S.S."/>
            <person name="Banfield J.F."/>
        </authorList>
    </citation>
    <scope>NUCLEOTIDE SEQUENCE [LARGE SCALE GENOMIC DNA]</scope>
</reference>
<feature type="transmembrane region" description="Helical" evidence="1">
    <location>
        <begin position="20"/>
        <end position="44"/>
    </location>
</feature>
<dbReference type="EMBL" id="MHBW01000031">
    <property type="protein sequence ID" value="OGY08093.1"/>
    <property type="molecule type" value="Genomic_DNA"/>
</dbReference>
<organism evidence="3 4">
    <name type="scientific">Candidatus Blackburnbacteria bacterium RIFCSPHIGHO2_01_FULL_43_15b</name>
    <dbReference type="NCBI Taxonomy" id="1797513"/>
    <lineage>
        <taxon>Bacteria</taxon>
        <taxon>Candidatus Blackburniibacteriota</taxon>
    </lineage>
</organism>
<dbReference type="InterPro" id="IPR007391">
    <property type="entry name" value="Vancomycin_resist_VanW"/>
</dbReference>
<keyword evidence="1" id="KW-0472">Membrane</keyword>